<feature type="region of interest" description="Disordered" evidence="1">
    <location>
        <begin position="1"/>
        <end position="25"/>
    </location>
</feature>
<sequence length="25" mass="2838">MWNPNSNQGTEQAQQPRKPSPLEEA</sequence>
<comment type="caution">
    <text evidence="2">The sequence shown here is derived from an EMBL/GenBank/DDBJ whole genome shotgun (WGS) entry which is preliminary data.</text>
</comment>
<evidence type="ECO:0000256" key="1">
    <source>
        <dbReference type="SAM" id="MobiDB-lite"/>
    </source>
</evidence>
<accession>A0A392UGF3</accession>
<feature type="compositionally biased region" description="Polar residues" evidence="1">
    <location>
        <begin position="1"/>
        <end position="17"/>
    </location>
</feature>
<protein>
    <submittedName>
        <fullName evidence="2">Uncharacterized protein</fullName>
    </submittedName>
</protein>
<dbReference type="AlphaFoldDB" id="A0A392UGF3"/>
<reference evidence="2 3" key="1">
    <citation type="journal article" date="2018" name="Front. Plant Sci.">
        <title>Red Clover (Trifolium pratense) and Zigzag Clover (T. medium) - A Picture of Genomic Similarities and Differences.</title>
        <authorList>
            <person name="Dluhosova J."/>
            <person name="Istvanek J."/>
            <person name="Nedelnik J."/>
            <person name="Repkova J."/>
        </authorList>
    </citation>
    <scope>NUCLEOTIDE SEQUENCE [LARGE SCALE GENOMIC DNA]</scope>
    <source>
        <strain evidence="3">cv. 10/8</strain>
        <tissue evidence="2">Leaf</tissue>
    </source>
</reference>
<feature type="non-terminal residue" evidence="2">
    <location>
        <position position="25"/>
    </location>
</feature>
<dbReference type="Proteomes" id="UP000265520">
    <property type="component" value="Unassembled WGS sequence"/>
</dbReference>
<proteinExistence type="predicted"/>
<dbReference type="EMBL" id="LXQA010819351">
    <property type="protein sequence ID" value="MCI72502.1"/>
    <property type="molecule type" value="Genomic_DNA"/>
</dbReference>
<keyword evidence="3" id="KW-1185">Reference proteome</keyword>
<evidence type="ECO:0000313" key="3">
    <source>
        <dbReference type="Proteomes" id="UP000265520"/>
    </source>
</evidence>
<evidence type="ECO:0000313" key="2">
    <source>
        <dbReference type="EMBL" id="MCI72502.1"/>
    </source>
</evidence>
<organism evidence="2 3">
    <name type="scientific">Trifolium medium</name>
    <dbReference type="NCBI Taxonomy" id="97028"/>
    <lineage>
        <taxon>Eukaryota</taxon>
        <taxon>Viridiplantae</taxon>
        <taxon>Streptophyta</taxon>
        <taxon>Embryophyta</taxon>
        <taxon>Tracheophyta</taxon>
        <taxon>Spermatophyta</taxon>
        <taxon>Magnoliopsida</taxon>
        <taxon>eudicotyledons</taxon>
        <taxon>Gunneridae</taxon>
        <taxon>Pentapetalae</taxon>
        <taxon>rosids</taxon>
        <taxon>fabids</taxon>
        <taxon>Fabales</taxon>
        <taxon>Fabaceae</taxon>
        <taxon>Papilionoideae</taxon>
        <taxon>50 kb inversion clade</taxon>
        <taxon>NPAAA clade</taxon>
        <taxon>Hologalegina</taxon>
        <taxon>IRL clade</taxon>
        <taxon>Trifolieae</taxon>
        <taxon>Trifolium</taxon>
    </lineage>
</organism>
<name>A0A392UGF3_9FABA</name>